<evidence type="ECO:0000259" key="2">
    <source>
        <dbReference type="PROSITE" id="PS50894"/>
    </source>
</evidence>
<organism evidence="3 4">
    <name type="scientific">Trichodelitschia bisporula</name>
    <dbReference type="NCBI Taxonomy" id="703511"/>
    <lineage>
        <taxon>Eukaryota</taxon>
        <taxon>Fungi</taxon>
        <taxon>Dikarya</taxon>
        <taxon>Ascomycota</taxon>
        <taxon>Pezizomycotina</taxon>
        <taxon>Dothideomycetes</taxon>
        <taxon>Dothideomycetes incertae sedis</taxon>
        <taxon>Phaeotrichales</taxon>
        <taxon>Phaeotrichaceae</taxon>
        <taxon>Trichodelitschia</taxon>
    </lineage>
</organism>
<evidence type="ECO:0000313" key="3">
    <source>
        <dbReference type="EMBL" id="KAF2404892.1"/>
    </source>
</evidence>
<dbReference type="InterPro" id="IPR008207">
    <property type="entry name" value="Sig_transdc_His_kin_Hpt_dom"/>
</dbReference>
<dbReference type="InterPro" id="IPR036641">
    <property type="entry name" value="HPT_dom_sf"/>
</dbReference>
<keyword evidence="1" id="KW-0597">Phosphoprotein</keyword>
<dbReference type="Pfam" id="PF01627">
    <property type="entry name" value="Hpt"/>
    <property type="match status" value="1"/>
</dbReference>
<dbReference type="InterPro" id="IPR045871">
    <property type="entry name" value="AHP1-5/YPD1"/>
</dbReference>
<dbReference type="GO" id="GO:0000160">
    <property type="term" value="P:phosphorelay signal transduction system"/>
    <property type="evidence" value="ECO:0007669"/>
    <property type="project" value="InterPro"/>
</dbReference>
<protein>
    <submittedName>
        <fullName evidence="3">Histidine containing phosphotransmitter protein</fullName>
    </submittedName>
</protein>
<gene>
    <name evidence="3" type="ORF">EJ06DRAFT_535015</name>
</gene>
<evidence type="ECO:0000313" key="4">
    <source>
        <dbReference type="Proteomes" id="UP000799640"/>
    </source>
</evidence>
<evidence type="ECO:0000256" key="1">
    <source>
        <dbReference type="PROSITE-ProRule" id="PRU00110"/>
    </source>
</evidence>
<keyword evidence="4" id="KW-1185">Reference proteome</keyword>
<accession>A0A6G1I9E2</accession>
<feature type="domain" description="HPt" evidence="2">
    <location>
        <begin position="8"/>
        <end position="114"/>
    </location>
</feature>
<proteinExistence type="predicted"/>
<dbReference type="GO" id="GO:0043424">
    <property type="term" value="F:protein histidine kinase binding"/>
    <property type="evidence" value="ECO:0007669"/>
    <property type="project" value="InterPro"/>
</dbReference>
<sequence length="118" mass="13652">MEDDDENPVAFSKSIVADYFDQADLTFKQMDEYLEKQDLKNISKLGHFLKGSSATLGLTKLKDSCEKLQHYGDRLDEAGHNRVSDSQVSLRNCKKTIEQARREFKEVEDILQPFYQDD</sequence>
<feature type="modified residue" description="Phosphohistidine" evidence="1">
    <location>
        <position position="47"/>
    </location>
</feature>
<dbReference type="PROSITE" id="PS50894">
    <property type="entry name" value="HPT"/>
    <property type="match status" value="1"/>
</dbReference>
<dbReference type="Proteomes" id="UP000799640">
    <property type="component" value="Unassembled WGS sequence"/>
</dbReference>
<dbReference type="SUPFAM" id="SSF47226">
    <property type="entry name" value="Histidine-containing phosphotransfer domain, HPT domain"/>
    <property type="match status" value="1"/>
</dbReference>
<dbReference type="PANTHER" id="PTHR28242:SF52">
    <property type="entry name" value="PHOSPHORELAY INTERMEDIATE PROTEIN YPD1"/>
    <property type="match status" value="1"/>
</dbReference>
<dbReference type="GO" id="GO:0005634">
    <property type="term" value="C:nucleus"/>
    <property type="evidence" value="ECO:0007669"/>
    <property type="project" value="TreeGrafter"/>
</dbReference>
<dbReference type="OrthoDB" id="1673781at2759"/>
<dbReference type="AlphaFoldDB" id="A0A6G1I9E2"/>
<dbReference type="Gene3D" id="1.20.120.160">
    <property type="entry name" value="HPT domain"/>
    <property type="match status" value="1"/>
</dbReference>
<name>A0A6G1I9E2_9PEZI</name>
<dbReference type="GO" id="GO:0009927">
    <property type="term" value="F:histidine phosphotransfer kinase activity"/>
    <property type="evidence" value="ECO:0007669"/>
    <property type="project" value="InterPro"/>
</dbReference>
<dbReference type="PANTHER" id="PTHR28242">
    <property type="entry name" value="PHOSPHORELAY INTERMEDIATE PROTEIN YPD1"/>
    <property type="match status" value="1"/>
</dbReference>
<dbReference type="CDD" id="cd00088">
    <property type="entry name" value="HPT"/>
    <property type="match status" value="1"/>
</dbReference>
<dbReference type="EMBL" id="ML996687">
    <property type="protein sequence ID" value="KAF2404892.1"/>
    <property type="molecule type" value="Genomic_DNA"/>
</dbReference>
<dbReference type="GO" id="GO:0005737">
    <property type="term" value="C:cytoplasm"/>
    <property type="evidence" value="ECO:0007669"/>
    <property type="project" value="TreeGrafter"/>
</dbReference>
<reference evidence="3" key="1">
    <citation type="journal article" date="2020" name="Stud. Mycol.">
        <title>101 Dothideomycetes genomes: a test case for predicting lifestyles and emergence of pathogens.</title>
        <authorList>
            <person name="Haridas S."/>
            <person name="Albert R."/>
            <person name="Binder M."/>
            <person name="Bloem J."/>
            <person name="Labutti K."/>
            <person name="Salamov A."/>
            <person name="Andreopoulos B."/>
            <person name="Baker S."/>
            <person name="Barry K."/>
            <person name="Bills G."/>
            <person name="Bluhm B."/>
            <person name="Cannon C."/>
            <person name="Castanera R."/>
            <person name="Culley D."/>
            <person name="Daum C."/>
            <person name="Ezra D."/>
            <person name="Gonzalez J."/>
            <person name="Henrissat B."/>
            <person name="Kuo A."/>
            <person name="Liang C."/>
            <person name="Lipzen A."/>
            <person name="Lutzoni F."/>
            <person name="Magnuson J."/>
            <person name="Mondo S."/>
            <person name="Nolan M."/>
            <person name="Ohm R."/>
            <person name="Pangilinan J."/>
            <person name="Park H.-J."/>
            <person name="Ramirez L."/>
            <person name="Alfaro M."/>
            <person name="Sun H."/>
            <person name="Tritt A."/>
            <person name="Yoshinaga Y."/>
            <person name="Zwiers L.-H."/>
            <person name="Turgeon B."/>
            <person name="Goodwin S."/>
            <person name="Spatafora J."/>
            <person name="Crous P."/>
            <person name="Grigoriev I."/>
        </authorList>
    </citation>
    <scope>NUCLEOTIDE SEQUENCE</scope>
    <source>
        <strain evidence="3">CBS 262.69</strain>
    </source>
</reference>
<dbReference type="SMART" id="SM00073">
    <property type="entry name" value="HPT"/>
    <property type="match status" value="1"/>
</dbReference>